<dbReference type="EMBL" id="QKYT01000893">
    <property type="protein sequence ID" value="RIA80813.1"/>
    <property type="molecule type" value="Genomic_DNA"/>
</dbReference>
<name>A0A397S324_9GLOM</name>
<evidence type="ECO:0000313" key="1">
    <source>
        <dbReference type="EMBL" id="RIA80813.1"/>
    </source>
</evidence>
<dbReference type="Proteomes" id="UP000265703">
    <property type="component" value="Unassembled WGS sequence"/>
</dbReference>
<dbReference type="AlphaFoldDB" id="A0A397S324"/>
<reference evidence="1 2" key="1">
    <citation type="submission" date="2018-06" db="EMBL/GenBank/DDBJ databases">
        <title>Comparative genomics reveals the genomic features of Rhizophagus irregularis, R. cerebriforme, R. diaphanum and Gigaspora rosea, and their symbiotic lifestyle signature.</title>
        <authorList>
            <person name="Morin E."/>
            <person name="San Clemente H."/>
            <person name="Chen E.C.H."/>
            <person name="De La Providencia I."/>
            <person name="Hainaut M."/>
            <person name="Kuo A."/>
            <person name="Kohler A."/>
            <person name="Murat C."/>
            <person name="Tang N."/>
            <person name="Roy S."/>
            <person name="Loubradou J."/>
            <person name="Henrissat B."/>
            <person name="Grigoriev I.V."/>
            <person name="Corradi N."/>
            <person name="Roux C."/>
            <person name="Martin F.M."/>
        </authorList>
    </citation>
    <scope>NUCLEOTIDE SEQUENCE [LARGE SCALE GENOMIC DNA]</scope>
    <source>
        <strain evidence="1 2">DAOM 227022</strain>
    </source>
</reference>
<gene>
    <name evidence="1" type="ORF">C1645_838034</name>
</gene>
<accession>A0A397S324</accession>
<proteinExistence type="predicted"/>
<dbReference type="OrthoDB" id="2366889at2759"/>
<organism evidence="1 2">
    <name type="scientific">Glomus cerebriforme</name>
    <dbReference type="NCBI Taxonomy" id="658196"/>
    <lineage>
        <taxon>Eukaryota</taxon>
        <taxon>Fungi</taxon>
        <taxon>Fungi incertae sedis</taxon>
        <taxon>Mucoromycota</taxon>
        <taxon>Glomeromycotina</taxon>
        <taxon>Glomeromycetes</taxon>
        <taxon>Glomerales</taxon>
        <taxon>Glomeraceae</taxon>
        <taxon>Glomus</taxon>
    </lineage>
</organism>
<evidence type="ECO:0000313" key="2">
    <source>
        <dbReference type="Proteomes" id="UP000265703"/>
    </source>
</evidence>
<comment type="caution">
    <text evidence="1">The sequence shown here is derived from an EMBL/GenBank/DDBJ whole genome shotgun (WGS) entry which is preliminary data.</text>
</comment>
<sequence length="72" mass="8230">MSSIINTSDIEEYLAEDFVELGKDNNDEIESKETYAFFTFKLRVSRVIHTTVLIEYPDTFSEGVAIVYNITG</sequence>
<keyword evidence="2" id="KW-1185">Reference proteome</keyword>
<protein>
    <submittedName>
        <fullName evidence="1">Uncharacterized protein</fullName>
    </submittedName>
</protein>